<proteinExistence type="inferred from homology"/>
<comment type="similarity">
    <text evidence="8">Belongs to the hok/gef family.</text>
</comment>
<dbReference type="PRINTS" id="PR00281">
    <property type="entry name" value="HOKGEFTOXIC"/>
</dbReference>
<evidence type="ECO:0000256" key="3">
    <source>
        <dbReference type="ARBA" id="ARBA00022519"/>
    </source>
</evidence>
<evidence type="ECO:0000256" key="6">
    <source>
        <dbReference type="ARBA" id="ARBA00022989"/>
    </source>
</evidence>
<keyword evidence="6 8" id="KW-1133">Transmembrane helix</keyword>
<sequence length="49" mass="5627">MLHKFNTGIFMVCFTILVFTWLVRDSLCELQITMGTTTLAAVLAYEVKR</sequence>
<protein>
    <submittedName>
        <fullName evidence="9">Small toxic polypeptide</fullName>
    </submittedName>
</protein>
<dbReference type="InterPro" id="IPR000021">
    <property type="entry name" value="Hok/gef_toxin"/>
</dbReference>
<evidence type="ECO:0000256" key="8">
    <source>
        <dbReference type="RuleBase" id="RU221113"/>
    </source>
</evidence>
<comment type="caution">
    <text evidence="9">The sequence shown here is derived from an EMBL/GenBank/DDBJ whole genome shotgun (WGS) entry which is preliminary data.</text>
</comment>
<keyword evidence="5 8" id="KW-0812">Transmembrane</keyword>
<dbReference type="AlphaFoldDB" id="A0A2N5E6E9"/>
<dbReference type="EMBL" id="PJZH01000005">
    <property type="protein sequence ID" value="PLR36895.1"/>
    <property type="molecule type" value="Genomic_DNA"/>
</dbReference>
<dbReference type="RefSeq" id="WP_101823797.1">
    <property type="nucleotide sequence ID" value="NZ_PJZH01000005.1"/>
</dbReference>
<dbReference type="OrthoDB" id="5880683at2"/>
<gene>
    <name evidence="9" type="ORF">CYR32_07625</name>
</gene>
<dbReference type="Proteomes" id="UP000234503">
    <property type="component" value="Unassembled WGS sequence"/>
</dbReference>
<name>A0A2N5E6E9_9GAMM</name>
<evidence type="ECO:0000256" key="5">
    <source>
        <dbReference type="ARBA" id="ARBA00022692"/>
    </source>
</evidence>
<keyword evidence="10" id="KW-1185">Reference proteome</keyword>
<evidence type="ECO:0000256" key="1">
    <source>
        <dbReference type="ARBA" id="ARBA00004377"/>
    </source>
</evidence>
<dbReference type="GO" id="GO:0005886">
    <property type="term" value="C:plasma membrane"/>
    <property type="evidence" value="ECO:0007669"/>
    <property type="project" value="UniProtKB-SubCell"/>
</dbReference>
<organism evidence="9 10">
    <name type="scientific">Chimaeribacter coloradensis</name>
    <dbReference type="NCBI Taxonomy" id="2060068"/>
    <lineage>
        <taxon>Bacteria</taxon>
        <taxon>Pseudomonadati</taxon>
        <taxon>Pseudomonadota</taxon>
        <taxon>Gammaproteobacteria</taxon>
        <taxon>Enterobacterales</taxon>
        <taxon>Yersiniaceae</taxon>
        <taxon>Chimaeribacter</taxon>
    </lineage>
</organism>
<feature type="transmembrane region" description="Helical" evidence="8">
    <location>
        <begin position="7"/>
        <end position="24"/>
    </location>
</feature>
<keyword evidence="4" id="KW-1277">Toxin-antitoxin system</keyword>
<evidence type="ECO:0000256" key="7">
    <source>
        <dbReference type="ARBA" id="ARBA00023136"/>
    </source>
</evidence>
<keyword evidence="3" id="KW-0997">Cell inner membrane</keyword>
<evidence type="ECO:0000256" key="4">
    <source>
        <dbReference type="ARBA" id="ARBA00022649"/>
    </source>
</evidence>
<keyword evidence="2" id="KW-1003">Cell membrane</keyword>
<evidence type="ECO:0000256" key="2">
    <source>
        <dbReference type="ARBA" id="ARBA00022475"/>
    </source>
</evidence>
<comment type="subcellular location">
    <subcellularLocation>
        <location evidence="1 8">Cell inner membrane</location>
        <topology evidence="1 8">Single-pass membrane protein</topology>
    </subcellularLocation>
</comment>
<evidence type="ECO:0000313" key="10">
    <source>
        <dbReference type="Proteomes" id="UP000234503"/>
    </source>
</evidence>
<keyword evidence="7 8" id="KW-0472">Membrane</keyword>
<reference evidence="9 10" key="1">
    <citation type="submission" date="2017-12" db="EMBL/GenBank/DDBJ databases">
        <title>Characterization of six clinical isolates of Enterochimera gen. nov., a novel genus of the Yersiniaciae family and the three species Enterochimera arupensis sp. nov., Enterochimera coloradensis sp. nov, and Enterochimera californica sp. nov.</title>
        <authorList>
            <person name="Rossi A."/>
            <person name="Fisher M."/>
        </authorList>
    </citation>
    <scope>NUCLEOTIDE SEQUENCE [LARGE SCALE GENOMIC DNA]</scope>
    <source>
        <strain evidence="10">2016-Iso4</strain>
    </source>
</reference>
<evidence type="ECO:0000313" key="9">
    <source>
        <dbReference type="EMBL" id="PLR36895.1"/>
    </source>
</evidence>
<accession>A0A2N5E6E9</accession>
<dbReference type="Pfam" id="PF01848">
    <property type="entry name" value="HOK_GEF"/>
    <property type="match status" value="1"/>
</dbReference>